<reference evidence="2 3" key="1">
    <citation type="journal article" date="2008" name="J. Biotechnol.">
        <title>Ultrafast pyrosequencing of Corynebacterium kroppenstedtii DSM44385 revealed insights into the physiology of a lipophilic corynebacterium that lacks mycolic acids.</title>
        <authorList>
            <person name="Tauch A."/>
            <person name="Schneider J."/>
            <person name="Szczepanowski R."/>
            <person name="Tilker A."/>
            <person name="Viehoever P."/>
            <person name="Gartemann K.-H."/>
            <person name="Arnold W."/>
            <person name="Blom J."/>
            <person name="Brinkrolf K."/>
            <person name="Brune I."/>
            <person name="Goetker S."/>
            <person name="Weisshaar B."/>
            <person name="Goesmann A."/>
            <person name="Droege M."/>
            <person name="Puehler A."/>
        </authorList>
    </citation>
    <scope>NUCLEOTIDE SEQUENCE [LARGE SCALE GENOMIC DNA]</scope>
    <source>
        <strain evidence="3">DSM 44385 / JCM 11950 / CIP 105744 / CCUG 35717</strain>
    </source>
</reference>
<protein>
    <submittedName>
        <fullName evidence="2">Uncharacterized protein</fullName>
    </submittedName>
</protein>
<dbReference type="Proteomes" id="UP000001473">
    <property type="component" value="Chromosome"/>
</dbReference>
<dbReference type="RefSeq" id="WP_012730830.1">
    <property type="nucleotide sequence ID" value="NC_012704.1"/>
</dbReference>
<organism evidence="2 3">
    <name type="scientific">Corynebacterium kroppenstedtii (strain DSM 44385 / JCM 11950 / CIP 105744 / CCUG 35717)</name>
    <dbReference type="NCBI Taxonomy" id="645127"/>
    <lineage>
        <taxon>Bacteria</taxon>
        <taxon>Bacillati</taxon>
        <taxon>Actinomycetota</taxon>
        <taxon>Actinomycetes</taxon>
        <taxon>Mycobacteriales</taxon>
        <taxon>Corynebacteriaceae</taxon>
        <taxon>Corynebacterium</taxon>
    </lineage>
</organism>
<feature type="region of interest" description="Disordered" evidence="1">
    <location>
        <begin position="12"/>
        <end position="82"/>
    </location>
</feature>
<evidence type="ECO:0000313" key="2">
    <source>
        <dbReference type="EMBL" id="ACR16942.1"/>
    </source>
</evidence>
<gene>
    <name evidence="2" type="ordered locus">ckrop_0148</name>
</gene>
<dbReference type="AlphaFoldDB" id="C4LG92"/>
<name>C4LG92_CORK4</name>
<proteinExistence type="predicted"/>
<dbReference type="OrthoDB" id="4429713at2"/>
<feature type="compositionally biased region" description="Basic and acidic residues" evidence="1">
    <location>
        <begin position="65"/>
        <end position="82"/>
    </location>
</feature>
<dbReference type="HOGENOM" id="CLU_1183427_0_0_11"/>
<dbReference type="EMBL" id="CP001620">
    <property type="protein sequence ID" value="ACR16942.1"/>
    <property type="molecule type" value="Genomic_DNA"/>
</dbReference>
<keyword evidence="3" id="KW-1185">Reference proteome</keyword>
<dbReference type="KEGG" id="ckp:ckrop_0148"/>
<accession>C4LG92</accession>
<evidence type="ECO:0000313" key="3">
    <source>
        <dbReference type="Proteomes" id="UP000001473"/>
    </source>
</evidence>
<sequence length="234" mass="25859">MSIAAAALLAGCSQSDGSGFGDMEPVAANSEDIDRFGPSEPATSHINPAEELFSKRKAIGSTRPVPEEIRSGKGKNKDRPLWERPEVLAKYPVKAKKNPDGSYDYSDPRFENADLCEDAPPGYWEGLGYRVVGPGYIKLRTLKNCVLQIGDGNWSDGFGVTTDKLDKRKIVDSRSKQYSPSRYDQPKGDDDMKGCVSYIETSIGRVGFGYVDFDQKLDYVQLCDISRKGLERIL</sequence>
<evidence type="ECO:0000256" key="1">
    <source>
        <dbReference type="SAM" id="MobiDB-lite"/>
    </source>
</evidence>